<dbReference type="EMBL" id="CAJZBQ010000034">
    <property type="protein sequence ID" value="CAG9323564.1"/>
    <property type="molecule type" value="Genomic_DNA"/>
</dbReference>
<evidence type="ECO:0000256" key="2">
    <source>
        <dbReference type="ARBA" id="ARBA00023043"/>
    </source>
</evidence>
<dbReference type="PANTHER" id="PTHR24173">
    <property type="entry name" value="ANKYRIN REPEAT CONTAINING"/>
    <property type="match status" value="1"/>
</dbReference>
<evidence type="ECO:0000313" key="5">
    <source>
        <dbReference type="Proteomes" id="UP001162131"/>
    </source>
</evidence>
<evidence type="ECO:0000313" key="4">
    <source>
        <dbReference type="EMBL" id="CAG9323564.1"/>
    </source>
</evidence>
<dbReference type="PROSITE" id="PS50297">
    <property type="entry name" value="ANK_REP_REGION"/>
    <property type="match status" value="2"/>
</dbReference>
<keyword evidence="1" id="KW-0677">Repeat</keyword>
<evidence type="ECO:0000256" key="3">
    <source>
        <dbReference type="PROSITE-ProRule" id="PRU00023"/>
    </source>
</evidence>
<name>A0AAU9JRQ3_9CILI</name>
<sequence length="192" mass="21049">MSINAKDEDGRTELHRAKGDVQHLLARGADPNIQDDGGWTPLISAASSGDFEKFRCLISHPSIDVNMLTESGTSALHYAASKGHNEILTLLLQRDDIKMDVQDTNSRFTPLMRAIISKKNLCAQKLIQAGAKLNLRDVEGDTALHHAAMTDNIPIALMLIENGAKTDIENKQHQTALQVASPMMAQRIEEEA</sequence>
<feature type="repeat" description="ANK" evidence="3">
    <location>
        <begin position="71"/>
        <end position="94"/>
    </location>
</feature>
<reference evidence="4" key="1">
    <citation type="submission" date="2021-09" db="EMBL/GenBank/DDBJ databases">
        <authorList>
            <consortium name="AG Swart"/>
            <person name="Singh M."/>
            <person name="Singh A."/>
            <person name="Seah K."/>
            <person name="Emmerich C."/>
        </authorList>
    </citation>
    <scope>NUCLEOTIDE SEQUENCE</scope>
    <source>
        <strain evidence="4">ATCC30299</strain>
    </source>
</reference>
<dbReference type="Proteomes" id="UP001162131">
    <property type="component" value="Unassembled WGS sequence"/>
</dbReference>
<dbReference type="Gene3D" id="1.25.40.20">
    <property type="entry name" value="Ankyrin repeat-containing domain"/>
    <property type="match status" value="2"/>
</dbReference>
<comment type="caution">
    <text evidence="4">The sequence shown here is derived from an EMBL/GenBank/DDBJ whole genome shotgun (WGS) entry which is preliminary data.</text>
</comment>
<proteinExistence type="predicted"/>
<organism evidence="4 5">
    <name type="scientific">Blepharisma stoltei</name>
    <dbReference type="NCBI Taxonomy" id="1481888"/>
    <lineage>
        <taxon>Eukaryota</taxon>
        <taxon>Sar</taxon>
        <taxon>Alveolata</taxon>
        <taxon>Ciliophora</taxon>
        <taxon>Postciliodesmatophora</taxon>
        <taxon>Heterotrichea</taxon>
        <taxon>Heterotrichida</taxon>
        <taxon>Blepharismidae</taxon>
        <taxon>Blepharisma</taxon>
    </lineage>
</organism>
<protein>
    <recommendedName>
        <fullName evidence="6">26S proteasome non-ATPase regulatory subunit 10</fullName>
    </recommendedName>
</protein>
<dbReference type="Pfam" id="PF12796">
    <property type="entry name" value="Ank_2"/>
    <property type="match status" value="2"/>
</dbReference>
<keyword evidence="5" id="KW-1185">Reference proteome</keyword>
<dbReference type="InterPro" id="IPR036770">
    <property type="entry name" value="Ankyrin_rpt-contain_sf"/>
</dbReference>
<feature type="repeat" description="ANK" evidence="3">
    <location>
        <begin position="139"/>
        <end position="171"/>
    </location>
</feature>
<evidence type="ECO:0000256" key="1">
    <source>
        <dbReference type="ARBA" id="ARBA00022737"/>
    </source>
</evidence>
<dbReference type="PANTHER" id="PTHR24173:SF74">
    <property type="entry name" value="ANKYRIN REPEAT DOMAIN-CONTAINING PROTEIN 16"/>
    <property type="match status" value="1"/>
</dbReference>
<dbReference type="PRINTS" id="PR01415">
    <property type="entry name" value="ANKYRIN"/>
</dbReference>
<dbReference type="InterPro" id="IPR002110">
    <property type="entry name" value="Ankyrin_rpt"/>
</dbReference>
<dbReference type="PROSITE" id="PS50088">
    <property type="entry name" value="ANK_REPEAT"/>
    <property type="match status" value="2"/>
</dbReference>
<dbReference type="SUPFAM" id="SSF48403">
    <property type="entry name" value="Ankyrin repeat"/>
    <property type="match status" value="1"/>
</dbReference>
<dbReference type="AlphaFoldDB" id="A0AAU9JRQ3"/>
<gene>
    <name evidence="4" type="ORF">BSTOLATCC_MIC34213</name>
</gene>
<dbReference type="SMART" id="SM00248">
    <property type="entry name" value="ANK"/>
    <property type="match status" value="5"/>
</dbReference>
<accession>A0AAU9JRQ3</accession>
<evidence type="ECO:0008006" key="6">
    <source>
        <dbReference type="Google" id="ProtNLM"/>
    </source>
</evidence>
<keyword evidence="2 3" id="KW-0040">ANK repeat</keyword>